<comment type="cofactor">
    <cofactor evidence="1 6">
        <name>pyridoxal 5'-phosphate</name>
        <dbReference type="ChEBI" id="CHEBI:597326"/>
    </cofactor>
</comment>
<dbReference type="InterPro" id="IPR004838">
    <property type="entry name" value="NHTrfase_class1_PyrdxlP-BS"/>
</dbReference>
<organism evidence="8 9">
    <name type="scientific">Micavibrio aeruginosavorus</name>
    <dbReference type="NCBI Taxonomy" id="349221"/>
    <lineage>
        <taxon>Bacteria</taxon>
        <taxon>Pseudomonadati</taxon>
        <taxon>Bdellovibrionota</taxon>
        <taxon>Bdellovibrionia</taxon>
        <taxon>Bdellovibrionales</taxon>
        <taxon>Pseudobdellovibrionaceae</taxon>
        <taxon>Micavibrio</taxon>
    </lineage>
</organism>
<keyword evidence="4 6" id="KW-0808">Transferase</keyword>
<dbReference type="Proteomes" id="UP000249417">
    <property type="component" value="Unassembled WGS sequence"/>
</dbReference>
<evidence type="ECO:0000256" key="3">
    <source>
        <dbReference type="ARBA" id="ARBA00022576"/>
    </source>
</evidence>
<dbReference type="GO" id="GO:0006520">
    <property type="term" value="P:amino acid metabolic process"/>
    <property type="evidence" value="ECO:0007669"/>
    <property type="project" value="InterPro"/>
</dbReference>
<dbReference type="EMBL" id="QFQB01000002">
    <property type="protein sequence ID" value="PZQ48912.1"/>
    <property type="molecule type" value="Genomic_DNA"/>
</dbReference>
<evidence type="ECO:0000256" key="4">
    <source>
        <dbReference type="ARBA" id="ARBA00022679"/>
    </source>
</evidence>
<evidence type="ECO:0000313" key="9">
    <source>
        <dbReference type="Proteomes" id="UP000249417"/>
    </source>
</evidence>
<dbReference type="Gene3D" id="3.40.640.10">
    <property type="entry name" value="Type I PLP-dependent aspartate aminotransferase-like (Major domain)"/>
    <property type="match status" value="1"/>
</dbReference>
<dbReference type="GO" id="GO:0008483">
    <property type="term" value="F:transaminase activity"/>
    <property type="evidence" value="ECO:0007669"/>
    <property type="project" value="UniProtKB-KW"/>
</dbReference>
<dbReference type="InterPro" id="IPR015422">
    <property type="entry name" value="PyrdxlP-dep_Trfase_small"/>
</dbReference>
<evidence type="ECO:0000259" key="7">
    <source>
        <dbReference type="Pfam" id="PF00155"/>
    </source>
</evidence>
<dbReference type="GO" id="GO:0030170">
    <property type="term" value="F:pyridoxal phosphate binding"/>
    <property type="evidence" value="ECO:0007669"/>
    <property type="project" value="InterPro"/>
</dbReference>
<dbReference type="SUPFAM" id="SSF53383">
    <property type="entry name" value="PLP-dependent transferases"/>
    <property type="match status" value="1"/>
</dbReference>
<evidence type="ECO:0000256" key="5">
    <source>
        <dbReference type="ARBA" id="ARBA00022898"/>
    </source>
</evidence>
<dbReference type="PANTHER" id="PTHR46383">
    <property type="entry name" value="ASPARTATE AMINOTRANSFERASE"/>
    <property type="match status" value="1"/>
</dbReference>
<keyword evidence="3 6" id="KW-0032">Aminotransferase</keyword>
<evidence type="ECO:0000256" key="6">
    <source>
        <dbReference type="RuleBase" id="RU000481"/>
    </source>
</evidence>
<keyword evidence="5" id="KW-0663">Pyridoxal phosphate</keyword>
<dbReference type="FunFam" id="3.40.640.10:FF:000033">
    <property type="entry name" value="Aspartate aminotransferase"/>
    <property type="match status" value="1"/>
</dbReference>
<accession>A0A2W5N606</accession>
<dbReference type="InterPro" id="IPR050596">
    <property type="entry name" value="AspAT/PAT-like"/>
</dbReference>
<name>A0A2W5N606_9BACT</name>
<evidence type="ECO:0000256" key="2">
    <source>
        <dbReference type="ARBA" id="ARBA00007441"/>
    </source>
</evidence>
<comment type="similarity">
    <text evidence="2 6">Belongs to the class-I pyridoxal-phosphate-dependent aminotransferase family.</text>
</comment>
<dbReference type="InterPro" id="IPR015424">
    <property type="entry name" value="PyrdxlP-dep_Trfase"/>
</dbReference>
<dbReference type="PANTHER" id="PTHR46383:SF1">
    <property type="entry name" value="ASPARTATE AMINOTRANSFERASE"/>
    <property type="match status" value="1"/>
</dbReference>
<evidence type="ECO:0000256" key="1">
    <source>
        <dbReference type="ARBA" id="ARBA00001933"/>
    </source>
</evidence>
<sequence length="407" mass="44023">MSIIASRLQKIKPSATLAVTAKAAELKAAGKDIIGLGAGEPDFDTPDFVKKAGCDAINKGQTKYTNVDGTPAIKDAVIAKFKRDNELTYARDQVIVGTGGKQVLYNAFMATLNPGDEVIIPAPYWVSYPDMVILAEGTPVFVECTLEHKFKLQPDQLEKAITPKTKWIILNSPSNPSGAGYTKAEMKKLTDVLIKHPHVWIMTDDMYEHLVYDGFEFCTPAQVEPKLYDRTLTVNGVSKAYSMTGWRIGYAGGPKELIKAMASVQGHSTSNPSSISQAAAVEALNGDQSFLKEWVKSFAGRRDLVVSMLNQAEGIDCPTPEGAFYVYPSCAGCIGKTTPEGKTIETDSDFVTYLLESEGVATVQGVAFGLSPHFRISYATSEKALEEACRRIQKACAALQGKARAVA</sequence>
<dbReference type="PROSITE" id="PS00105">
    <property type="entry name" value="AA_TRANSFER_CLASS_1"/>
    <property type="match status" value="1"/>
</dbReference>
<dbReference type="Gene3D" id="3.90.1150.10">
    <property type="entry name" value="Aspartate Aminotransferase, domain 1"/>
    <property type="match status" value="1"/>
</dbReference>
<dbReference type="CDD" id="cd00609">
    <property type="entry name" value="AAT_like"/>
    <property type="match status" value="1"/>
</dbReference>
<dbReference type="EC" id="2.6.1.-" evidence="6"/>
<feature type="domain" description="Aminotransferase class I/classII large" evidence="7">
    <location>
        <begin position="31"/>
        <end position="392"/>
    </location>
</feature>
<reference evidence="8 9" key="1">
    <citation type="submission" date="2017-08" db="EMBL/GenBank/DDBJ databases">
        <title>Infants hospitalized years apart are colonized by the same room-sourced microbial strains.</title>
        <authorList>
            <person name="Brooks B."/>
            <person name="Olm M.R."/>
            <person name="Firek B.A."/>
            <person name="Baker R."/>
            <person name="Thomas B.C."/>
            <person name="Morowitz M.J."/>
            <person name="Banfield J.F."/>
        </authorList>
    </citation>
    <scope>NUCLEOTIDE SEQUENCE [LARGE SCALE GENOMIC DNA]</scope>
    <source>
        <strain evidence="8">S2_005_002_R2_29</strain>
    </source>
</reference>
<proteinExistence type="inferred from homology"/>
<evidence type="ECO:0000313" key="8">
    <source>
        <dbReference type="EMBL" id="PZQ48912.1"/>
    </source>
</evidence>
<protein>
    <recommendedName>
        <fullName evidence="6">Aminotransferase</fullName>
        <ecNumber evidence="6">2.6.1.-</ecNumber>
    </recommendedName>
</protein>
<dbReference type="Pfam" id="PF00155">
    <property type="entry name" value="Aminotran_1_2"/>
    <property type="match status" value="1"/>
</dbReference>
<comment type="caution">
    <text evidence="8">The sequence shown here is derived from an EMBL/GenBank/DDBJ whole genome shotgun (WGS) entry which is preliminary data.</text>
</comment>
<dbReference type="InterPro" id="IPR004839">
    <property type="entry name" value="Aminotransferase_I/II_large"/>
</dbReference>
<dbReference type="InterPro" id="IPR015421">
    <property type="entry name" value="PyrdxlP-dep_Trfase_major"/>
</dbReference>
<dbReference type="AlphaFoldDB" id="A0A2W5N606"/>
<gene>
    <name evidence="8" type="ORF">DI551_00860</name>
</gene>